<name>A0A2P2NLE1_RHIMU</name>
<dbReference type="EMBL" id="GGEC01062761">
    <property type="protein sequence ID" value="MBX43245.1"/>
    <property type="molecule type" value="Transcribed_RNA"/>
</dbReference>
<protein>
    <submittedName>
        <fullName evidence="1">Uncharacterized protein</fullName>
    </submittedName>
</protein>
<sequence>MFQHLTRFLQHILTSKKNSTRK</sequence>
<accession>A0A2P2NLE1</accession>
<reference evidence="1" key="1">
    <citation type="submission" date="2018-02" db="EMBL/GenBank/DDBJ databases">
        <title>Rhizophora mucronata_Transcriptome.</title>
        <authorList>
            <person name="Meera S.P."/>
            <person name="Sreeshan A."/>
            <person name="Augustine A."/>
        </authorList>
    </citation>
    <scope>NUCLEOTIDE SEQUENCE</scope>
    <source>
        <tissue evidence="1">Leaf</tissue>
    </source>
</reference>
<proteinExistence type="predicted"/>
<evidence type="ECO:0000313" key="1">
    <source>
        <dbReference type="EMBL" id="MBX43245.1"/>
    </source>
</evidence>
<dbReference type="AlphaFoldDB" id="A0A2P2NLE1"/>
<organism evidence="1">
    <name type="scientific">Rhizophora mucronata</name>
    <name type="common">Asiatic mangrove</name>
    <dbReference type="NCBI Taxonomy" id="61149"/>
    <lineage>
        <taxon>Eukaryota</taxon>
        <taxon>Viridiplantae</taxon>
        <taxon>Streptophyta</taxon>
        <taxon>Embryophyta</taxon>
        <taxon>Tracheophyta</taxon>
        <taxon>Spermatophyta</taxon>
        <taxon>Magnoliopsida</taxon>
        <taxon>eudicotyledons</taxon>
        <taxon>Gunneridae</taxon>
        <taxon>Pentapetalae</taxon>
        <taxon>rosids</taxon>
        <taxon>fabids</taxon>
        <taxon>Malpighiales</taxon>
        <taxon>Rhizophoraceae</taxon>
        <taxon>Rhizophora</taxon>
    </lineage>
</organism>